<gene>
    <name evidence="2" type="ORF">ACFFJK_02045</name>
</gene>
<comment type="caution">
    <text evidence="2">The sequence shown here is derived from an EMBL/GenBank/DDBJ whole genome shotgun (WGS) entry which is preliminary data.</text>
</comment>
<feature type="chain" id="PRO_5045101133" evidence="1">
    <location>
        <begin position="24"/>
        <end position="137"/>
    </location>
</feature>
<accession>A0ABV6FAV5</accession>
<protein>
    <submittedName>
        <fullName evidence="2">Uncharacterized protein</fullName>
    </submittedName>
</protein>
<keyword evidence="1" id="KW-0732">Signal</keyword>
<keyword evidence="3" id="KW-1185">Reference proteome</keyword>
<dbReference type="RefSeq" id="WP_379677423.1">
    <property type="nucleotide sequence ID" value="NZ_JBHLWP010000003.1"/>
</dbReference>
<name>A0ABV6FAV5_9BURK</name>
<evidence type="ECO:0000313" key="2">
    <source>
        <dbReference type="EMBL" id="MFC0250658.1"/>
    </source>
</evidence>
<dbReference type="Proteomes" id="UP001589773">
    <property type="component" value="Unassembled WGS sequence"/>
</dbReference>
<organism evidence="2 3">
    <name type="scientific">Massilia consociata</name>
    <dbReference type="NCBI Taxonomy" id="760117"/>
    <lineage>
        <taxon>Bacteria</taxon>
        <taxon>Pseudomonadati</taxon>
        <taxon>Pseudomonadota</taxon>
        <taxon>Betaproteobacteria</taxon>
        <taxon>Burkholderiales</taxon>
        <taxon>Oxalobacteraceae</taxon>
        <taxon>Telluria group</taxon>
        <taxon>Massilia</taxon>
    </lineage>
</organism>
<evidence type="ECO:0000313" key="3">
    <source>
        <dbReference type="Proteomes" id="UP001589773"/>
    </source>
</evidence>
<reference evidence="2 3" key="1">
    <citation type="submission" date="2024-09" db="EMBL/GenBank/DDBJ databases">
        <authorList>
            <person name="Sun Q."/>
            <person name="Mori K."/>
        </authorList>
    </citation>
    <scope>NUCLEOTIDE SEQUENCE [LARGE SCALE GENOMIC DNA]</scope>
    <source>
        <strain evidence="2 3">CCM 7792</strain>
    </source>
</reference>
<dbReference type="EMBL" id="JBHLWP010000003">
    <property type="protein sequence ID" value="MFC0250658.1"/>
    <property type="molecule type" value="Genomic_DNA"/>
</dbReference>
<feature type="signal peptide" evidence="1">
    <location>
        <begin position="1"/>
        <end position="23"/>
    </location>
</feature>
<sequence length="137" mass="14433">MRTKLLLAAAAFVTLGASATANAGPATDHRTAGTERVTVVGAQPKPAMMAPFMFDRVQGDYALDDGRTLTVSGKGSGATRTLYANLGDGPVELVHVGKNRFVAMNKDVRFAFEGDRKIPDSVRISTGAGRQIALAQR</sequence>
<proteinExistence type="predicted"/>
<evidence type="ECO:0000256" key="1">
    <source>
        <dbReference type="SAM" id="SignalP"/>
    </source>
</evidence>